<evidence type="ECO:0000313" key="2">
    <source>
        <dbReference type="Proteomes" id="UP000001917"/>
    </source>
</evidence>
<evidence type="ECO:0008006" key="3">
    <source>
        <dbReference type="Google" id="ProtNLM"/>
    </source>
</evidence>
<reference evidence="2" key="1">
    <citation type="submission" date="2009-09" db="EMBL/GenBank/DDBJ databases">
        <title>The complete chromosome of Alicyclobacillus acidocaldarius subsp. acidocaldarius DSM 446.</title>
        <authorList>
            <consortium name="US DOE Joint Genome Institute (JGI-PGF)"/>
            <person name="Lucas S."/>
            <person name="Copeland A."/>
            <person name="Lapidus A."/>
            <person name="Glavina del Rio T."/>
            <person name="Dalin E."/>
            <person name="Tice H."/>
            <person name="Bruce D."/>
            <person name="Goodwin L."/>
            <person name="Pitluck S."/>
            <person name="Kyrpides N."/>
            <person name="Mavromatis K."/>
            <person name="Ivanova N."/>
            <person name="Ovchinnikova G."/>
            <person name="Chertkov O."/>
            <person name="Sims D."/>
            <person name="Brettin T."/>
            <person name="Detter J.C."/>
            <person name="Han C."/>
            <person name="Larimer F."/>
            <person name="Land M."/>
            <person name="Hauser L."/>
            <person name="Markowitz V."/>
            <person name="Cheng J.-F."/>
            <person name="Hugenholtz P."/>
            <person name="Woyke T."/>
            <person name="Wu D."/>
            <person name="Pukall R."/>
            <person name="Klenk H.-P."/>
            <person name="Eisen J.A."/>
        </authorList>
    </citation>
    <scope>NUCLEOTIDE SEQUENCE [LARGE SCALE GENOMIC DNA]</scope>
    <source>
        <strain evidence="2">ATCC 27009 / DSM 446 / BCRC 14685 / JCM 5260 / KCTC 1825 / NBRC 15652 / NCIMB 11725 / NRRL B-14509 / 104-IA</strain>
    </source>
</reference>
<sequence>MQANDMVWVVVQWWPDEVDVPPLIEVYKNPEYAAEEARIKRADDPLSEVELLMTYVKE</sequence>
<name>C8WVJ7_ALIAD</name>
<dbReference type="EMBL" id="CP001727">
    <property type="protein sequence ID" value="ACV58119.1"/>
    <property type="molecule type" value="Genomic_DNA"/>
</dbReference>
<proteinExistence type="predicted"/>
<evidence type="ECO:0000313" key="1">
    <source>
        <dbReference type="EMBL" id="ACV58119.1"/>
    </source>
</evidence>
<keyword evidence="2" id="KW-1185">Reference proteome</keyword>
<accession>C8WVJ7</accession>
<protein>
    <recommendedName>
        <fullName evidence="3">DUF1330 domain-containing protein</fullName>
    </recommendedName>
</protein>
<organism evidence="1 2">
    <name type="scientific">Alicyclobacillus acidocaldarius subsp. acidocaldarius (strain ATCC 27009 / DSM 446 / BCRC 14685 / JCM 5260 / KCTC 1825 / NBRC 15652 / NCIMB 11725 / NRRL B-14509 / 104-IA)</name>
    <name type="common">Bacillus acidocaldarius</name>
    <dbReference type="NCBI Taxonomy" id="521098"/>
    <lineage>
        <taxon>Bacteria</taxon>
        <taxon>Bacillati</taxon>
        <taxon>Bacillota</taxon>
        <taxon>Bacilli</taxon>
        <taxon>Bacillales</taxon>
        <taxon>Alicyclobacillaceae</taxon>
        <taxon>Alicyclobacillus</taxon>
    </lineage>
</organism>
<reference evidence="1 2" key="2">
    <citation type="journal article" date="2010" name="Stand. Genomic Sci.">
        <title>Complete genome sequence of Alicyclobacillus acidocaldarius type strain (104-IA).</title>
        <authorList>
            <person name="Mavromatis K."/>
            <person name="Sikorski J."/>
            <person name="Lapidus A."/>
            <person name="Glavina Del Rio T."/>
            <person name="Copeland A."/>
            <person name="Tice H."/>
            <person name="Cheng J.F."/>
            <person name="Lucas S."/>
            <person name="Chen F."/>
            <person name="Nolan M."/>
            <person name="Bruce D."/>
            <person name="Goodwin L."/>
            <person name="Pitluck S."/>
            <person name="Ivanova N."/>
            <person name="Ovchinnikova G."/>
            <person name="Pati A."/>
            <person name="Chen A."/>
            <person name="Palaniappan K."/>
            <person name="Land M."/>
            <person name="Hauser L."/>
            <person name="Chang Y.J."/>
            <person name="Jeffries C.D."/>
            <person name="Chain P."/>
            <person name="Meincke L."/>
            <person name="Sims D."/>
            <person name="Chertkov O."/>
            <person name="Han C."/>
            <person name="Brettin T."/>
            <person name="Detter J.C."/>
            <person name="Wahrenburg C."/>
            <person name="Rohde M."/>
            <person name="Pukall R."/>
            <person name="Goker M."/>
            <person name="Bristow J."/>
            <person name="Eisen J.A."/>
            <person name="Markowitz V."/>
            <person name="Hugenholtz P."/>
            <person name="Klenk H.P."/>
            <person name="Kyrpides N.C."/>
        </authorList>
    </citation>
    <scope>NUCLEOTIDE SEQUENCE [LARGE SCALE GENOMIC DNA]</scope>
    <source>
        <strain evidence="2">ATCC 27009 / DSM 446 / BCRC 14685 / JCM 5260 / KCTC 1825 / NBRC 15652 / NCIMB 11725 / NRRL B-14509 / 104-IA</strain>
    </source>
</reference>
<gene>
    <name evidence="1" type="ordered locus">Aaci_1082</name>
</gene>
<dbReference type="STRING" id="521098.Aaci_1082"/>
<dbReference type="HOGENOM" id="CLU_2969075_0_0_9"/>
<dbReference type="Proteomes" id="UP000001917">
    <property type="component" value="Chromosome"/>
</dbReference>
<dbReference type="RefSeq" id="WP_012810461.1">
    <property type="nucleotide sequence ID" value="NC_013205.1"/>
</dbReference>
<dbReference type="AlphaFoldDB" id="C8WVJ7"/>
<dbReference type="KEGG" id="aac:Aaci_1082"/>